<keyword evidence="1" id="KW-0732">Signal</keyword>
<sequence>MKKIFLGLFVILSTLPFLNCEPDDVCPQGTPTTPRMIVQFFDNNNPTNPKTITDLKVTAEGMSSSLDFASSNKIELPLKVNNNQVRYTFQINSKNSTLAKEDQITLNYSRNDVYISRACGYKTEFTLNTLNGATLTTPKNWIQEVTIQKTSIVNENETHLKIFF</sequence>
<accession>A0AA94F1Y5</accession>
<feature type="signal peptide" evidence="1">
    <location>
        <begin position="1"/>
        <end position="19"/>
    </location>
</feature>
<dbReference type="KEGG" id="fcv:AWN65_03265"/>
<protein>
    <recommendedName>
        <fullName evidence="3">Lipoprotein</fullName>
    </recommendedName>
</protein>
<dbReference type="InterPro" id="IPR045607">
    <property type="entry name" value="DUF6452"/>
</dbReference>
<organism evidence="2">
    <name type="scientific">Flavobacterium columnare</name>
    <dbReference type="NCBI Taxonomy" id="996"/>
    <lineage>
        <taxon>Bacteria</taxon>
        <taxon>Pseudomonadati</taxon>
        <taxon>Bacteroidota</taxon>
        <taxon>Flavobacteriia</taxon>
        <taxon>Flavobacteriales</taxon>
        <taxon>Flavobacteriaceae</taxon>
        <taxon>Flavobacterium</taxon>
    </lineage>
</organism>
<reference evidence="2" key="1">
    <citation type="submission" date="2018-12" db="EMBL/GenBank/DDBJ databases">
        <title>Draft genome sequence of Flaovobacterium columnare BGFS27 isolated from channel catfish in Alabama.</title>
        <authorList>
            <person name="Cai W."/>
            <person name="Arias C."/>
        </authorList>
    </citation>
    <scope>NUCLEOTIDE SEQUENCE [LARGE SCALE GENOMIC DNA]</scope>
    <source>
        <strain evidence="2">BGFS27</strain>
    </source>
</reference>
<evidence type="ECO:0008006" key="3">
    <source>
        <dbReference type="Google" id="ProtNLM"/>
    </source>
</evidence>
<dbReference type="EMBL" id="RWGX01000004">
    <property type="protein sequence ID" value="RVU88053.1"/>
    <property type="molecule type" value="Genomic_DNA"/>
</dbReference>
<name>A0AA94F1Y5_9FLAO</name>
<evidence type="ECO:0000256" key="1">
    <source>
        <dbReference type="SAM" id="SignalP"/>
    </source>
</evidence>
<proteinExistence type="predicted"/>
<dbReference type="AlphaFoldDB" id="A0AA94F1Y5"/>
<evidence type="ECO:0000313" key="2">
    <source>
        <dbReference type="EMBL" id="RVU88053.1"/>
    </source>
</evidence>
<dbReference type="RefSeq" id="WP_060381849.1">
    <property type="nucleotide sequence ID" value="NZ_MTDB01000035.1"/>
</dbReference>
<gene>
    <name evidence="2" type="ORF">EJB19_07560</name>
</gene>
<dbReference type="GeneID" id="56894795"/>
<feature type="chain" id="PRO_5043279386" description="Lipoprotein" evidence="1">
    <location>
        <begin position="20"/>
        <end position="164"/>
    </location>
</feature>
<dbReference type="Pfam" id="PF20050">
    <property type="entry name" value="DUF6452"/>
    <property type="match status" value="1"/>
</dbReference>
<comment type="caution">
    <text evidence="2">The sequence shown here is derived from an EMBL/GenBank/DDBJ whole genome shotgun (WGS) entry which is preliminary data.</text>
</comment>